<keyword evidence="1" id="KW-1133">Transmembrane helix</keyword>
<dbReference type="KEGG" id="vg:80535978"/>
<accession>A0A4D6DD31</accession>
<protein>
    <submittedName>
        <fullName evidence="2">Putative glycoprotein</fullName>
    </submittedName>
</protein>
<evidence type="ECO:0000313" key="2">
    <source>
        <dbReference type="EMBL" id="QBZ28537.1"/>
    </source>
</evidence>
<name>A0A4D6DD31_9RHAB</name>
<evidence type="ECO:0000313" key="3">
    <source>
        <dbReference type="Proteomes" id="UP000677855"/>
    </source>
</evidence>
<keyword evidence="1" id="KW-0812">Transmembrane</keyword>
<feature type="transmembrane region" description="Helical" evidence="1">
    <location>
        <begin position="12"/>
        <end position="29"/>
    </location>
</feature>
<keyword evidence="3" id="KW-1185">Reference proteome</keyword>
<keyword evidence="1" id="KW-0472">Membrane</keyword>
<organism evidence="2">
    <name type="scientific">Apple rootstock virus A</name>
    <dbReference type="NCBI Taxonomy" id="2563012"/>
    <lineage>
        <taxon>Viruses</taxon>
        <taxon>Riboviria</taxon>
        <taxon>Orthornavirae</taxon>
        <taxon>Negarnaviricota</taxon>
        <taxon>Haploviricotina</taxon>
        <taxon>Monjiviricetes</taxon>
        <taxon>Mononegavirales</taxon>
        <taxon>Rhabdoviridae</taxon>
        <taxon>Betarhabdovirinae</taxon>
        <taxon>Betanucleorhabdovirus</taxon>
        <taxon>Betanucleorhabdovirus mali</taxon>
    </lineage>
</organism>
<feature type="transmembrane region" description="Helical" evidence="1">
    <location>
        <begin position="566"/>
        <end position="587"/>
    </location>
</feature>
<evidence type="ECO:0000256" key="1">
    <source>
        <dbReference type="SAM" id="Phobius"/>
    </source>
</evidence>
<reference evidence="2" key="1">
    <citation type="submission" date="2018-08" db="EMBL/GenBank/DDBJ databases">
        <authorList>
            <person name="Moon J.S."/>
            <person name="Baek D."/>
        </authorList>
    </citation>
    <scope>NUCLEOTIDE SEQUENCE</scope>
</reference>
<sequence>MIFKIIRKMNTILAFAVFALYMAVIFKIGNTEFNAEIRQNSPNVNPAKNPHSIKSEGKLYDAHDIYQPKYVCESADPTKAVSHPSWHHSCIASCKDEYEKDLVNITLMDWIPEGPDVDVYRIAMSEVCYTSHENVWGYCSQAQTVDPKTPTREEAVKIVRDITDGWKTVSLGTRIIKNSKEAECDYMSDLRDCANDYTVVHKTGKIYQKSDQSALEITIAEDGIRTEAKKEFLQLNDAVWVWRMRDKEASICGWKESVTISCHHKNESFLLECPDIGHSFSLESAMKHSTCMGDIFGVDNILPFKFAGTEKKDSRKDFADKMEADTTKDRTAVAIVKGMNQALSSLEITYCNSFCDVFTNLYLTRDNDVVQTPLGPWIMSKLDNNEVMYPCMVSADWVIADPITTCGTTNFVTVLNKATKEMCVWDMSKEYITSGATCSDFGIPDLIKTEEALPSKISDRKNVNITLYDGSTLMFSPPDYKPILVPSNSPPKIIPEGWMTKMKLDPSMIHDRADVLSMLTRHVNDTILEYGIPRTRKSSTYIRMVDEVTGGASHVMRSIWDWISQFFTGLKNLIFLMGLMIVIFIILKIRRIYTNAISHFTVSGTIPIEPGVVGQPILKKRRSRSRSVKHARPSENINMHNAESWVLKH</sequence>
<dbReference type="Proteomes" id="UP000677855">
    <property type="component" value="Segment"/>
</dbReference>
<dbReference type="RefSeq" id="YP_010797965.1">
    <property type="nucleotide sequence ID" value="NC_076267.1"/>
</dbReference>
<proteinExistence type="predicted"/>
<dbReference type="GeneID" id="80535978"/>
<dbReference type="EMBL" id="MH778545">
    <property type="protein sequence ID" value="QBZ28537.1"/>
    <property type="molecule type" value="Genomic_RNA"/>
</dbReference>